<evidence type="ECO:0000313" key="2">
    <source>
        <dbReference type="EMBL" id="KAE8055515.1"/>
    </source>
</evidence>
<feature type="compositionally biased region" description="Basic and acidic residues" evidence="1">
    <location>
        <begin position="63"/>
        <end position="72"/>
    </location>
</feature>
<dbReference type="EMBL" id="CM017325">
    <property type="protein sequence ID" value="KAE8055515.1"/>
    <property type="molecule type" value="Genomic_DNA"/>
</dbReference>
<name>A0A5N6R5W5_9ROSI</name>
<organism evidence="2 3">
    <name type="scientific">Carpinus fangiana</name>
    <dbReference type="NCBI Taxonomy" id="176857"/>
    <lineage>
        <taxon>Eukaryota</taxon>
        <taxon>Viridiplantae</taxon>
        <taxon>Streptophyta</taxon>
        <taxon>Embryophyta</taxon>
        <taxon>Tracheophyta</taxon>
        <taxon>Spermatophyta</taxon>
        <taxon>Magnoliopsida</taxon>
        <taxon>eudicotyledons</taxon>
        <taxon>Gunneridae</taxon>
        <taxon>Pentapetalae</taxon>
        <taxon>rosids</taxon>
        <taxon>fabids</taxon>
        <taxon>Fagales</taxon>
        <taxon>Betulaceae</taxon>
        <taxon>Carpinus</taxon>
    </lineage>
</organism>
<keyword evidence="3" id="KW-1185">Reference proteome</keyword>
<evidence type="ECO:0000313" key="3">
    <source>
        <dbReference type="Proteomes" id="UP000327013"/>
    </source>
</evidence>
<gene>
    <name evidence="2" type="ORF">FH972_012351</name>
</gene>
<evidence type="ECO:0000256" key="1">
    <source>
        <dbReference type="SAM" id="MobiDB-lite"/>
    </source>
</evidence>
<dbReference type="OrthoDB" id="437960at2759"/>
<feature type="region of interest" description="Disordered" evidence="1">
    <location>
        <begin position="63"/>
        <end position="98"/>
    </location>
</feature>
<sequence length="165" mass="18400">MRKNQEEQVKALIPSIDNYRLGIWAPFDKRQRQQQRHRTVAERMALHTAARLSTLQLTIVKTNLERRDREGSGDPGGVGEGDLPRPMIVDVDVGDGDPDEELLALDPSEPPYAVLLHEARDLRVVRHRVPNQSEPMLLLALLLQPDASLSPVIHCRSGSIAGARP</sequence>
<reference evidence="2 3" key="1">
    <citation type="submission" date="2019-06" db="EMBL/GenBank/DDBJ databases">
        <title>A chromosomal-level reference genome of Carpinus fangiana (Coryloideae, Betulaceae).</title>
        <authorList>
            <person name="Yang X."/>
            <person name="Wang Z."/>
            <person name="Zhang L."/>
            <person name="Hao G."/>
            <person name="Liu J."/>
            <person name="Yang Y."/>
        </authorList>
    </citation>
    <scope>NUCLEOTIDE SEQUENCE [LARGE SCALE GENOMIC DNA]</scope>
    <source>
        <strain evidence="2">Cfa_2016G</strain>
        <tissue evidence="2">Leaf</tissue>
    </source>
</reference>
<dbReference type="AlphaFoldDB" id="A0A5N6R5W5"/>
<dbReference type="Proteomes" id="UP000327013">
    <property type="component" value="Chromosome 5"/>
</dbReference>
<proteinExistence type="predicted"/>
<accession>A0A5N6R5W5</accession>
<protein>
    <submittedName>
        <fullName evidence="2">Uncharacterized protein</fullName>
    </submittedName>
</protein>